<organism evidence="4 5">
    <name type="scientific">Burkholderia contaminans</name>
    <dbReference type="NCBI Taxonomy" id="488447"/>
    <lineage>
        <taxon>Bacteria</taxon>
        <taxon>Pseudomonadati</taxon>
        <taxon>Pseudomonadota</taxon>
        <taxon>Betaproteobacteria</taxon>
        <taxon>Burkholderiales</taxon>
        <taxon>Burkholderiaceae</taxon>
        <taxon>Burkholderia</taxon>
        <taxon>Burkholderia cepacia complex</taxon>
    </lineage>
</organism>
<dbReference type="SUPFAM" id="SSF56954">
    <property type="entry name" value="Outer membrane efflux proteins (OEP)"/>
    <property type="match status" value="1"/>
</dbReference>
<dbReference type="Pfam" id="PF02321">
    <property type="entry name" value="OEP"/>
    <property type="match status" value="2"/>
</dbReference>
<comment type="similarity">
    <text evidence="1 2">Belongs to the outer membrane factor (OMF) (TC 1.B.17) family.</text>
</comment>
<dbReference type="Gene3D" id="2.20.200.10">
    <property type="entry name" value="Outer membrane efflux proteins (OEP)"/>
    <property type="match status" value="1"/>
</dbReference>
<dbReference type="GO" id="GO:0015562">
    <property type="term" value="F:efflux transmembrane transporter activity"/>
    <property type="evidence" value="ECO:0007669"/>
    <property type="project" value="InterPro"/>
</dbReference>
<keyword evidence="2" id="KW-0472">Membrane</keyword>
<evidence type="ECO:0000313" key="5">
    <source>
        <dbReference type="Proteomes" id="UP000238655"/>
    </source>
</evidence>
<feature type="chain" id="PRO_5015370054" evidence="2">
    <location>
        <begin position="24"/>
        <end position="525"/>
    </location>
</feature>
<comment type="subcellular location">
    <subcellularLocation>
        <location evidence="2">Cell membrane</location>
        <topology evidence="2">Lipid-anchor</topology>
    </subcellularLocation>
</comment>
<dbReference type="PANTHER" id="PTHR30203">
    <property type="entry name" value="OUTER MEMBRANE CATION EFFLUX PROTEIN"/>
    <property type="match status" value="1"/>
</dbReference>
<keyword evidence="2" id="KW-0812">Transmembrane</keyword>
<dbReference type="InterPro" id="IPR003423">
    <property type="entry name" value="OMP_efflux"/>
</dbReference>
<evidence type="ECO:0000313" key="4">
    <source>
        <dbReference type="EMBL" id="POZ80668.1"/>
    </source>
</evidence>
<reference evidence="4 5" key="1">
    <citation type="submission" date="2018-01" db="EMBL/GenBank/DDBJ databases">
        <title>Successful Treatment of Persistent Burkholderia cepacia Bacteremia with Ceftazidime-Avibactam.</title>
        <authorList>
            <person name="Tamma P."/>
            <person name="Fan Y."/>
            <person name="Bergman Y."/>
            <person name="Sick-Samuels A."/>
            <person name="Hsu A."/>
            <person name="Timp W."/>
            <person name="Simner P."/>
        </authorList>
    </citation>
    <scope>NUCLEOTIDE SEQUENCE [LARGE SCALE GENOMIC DNA]</scope>
    <source>
        <strain evidence="4 5">170816</strain>
    </source>
</reference>
<evidence type="ECO:0000256" key="3">
    <source>
        <dbReference type="SAM" id="MobiDB-lite"/>
    </source>
</evidence>
<keyword evidence="2" id="KW-0449">Lipoprotein</keyword>
<proteinExistence type="inferred from homology"/>
<feature type="region of interest" description="Disordered" evidence="3">
    <location>
        <begin position="488"/>
        <end position="508"/>
    </location>
</feature>
<accession>A0A2S5DNH9</accession>
<keyword evidence="2" id="KW-1134">Transmembrane beta strand</keyword>
<feature type="compositionally biased region" description="Polar residues" evidence="3">
    <location>
        <begin position="488"/>
        <end position="499"/>
    </location>
</feature>
<keyword evidence="2" id="KW-0732">Signal</keyword>
<sequence length="525" mass="54650">MRLAHPLPFARRAVALGAAAALAALTACTTLPPYSPPAVAVPAHYAGAPATPAAPATQAGWHVAMPADDAARGAWWTVFGDADLNALEARVDVSNQTVKKALADLQQARAMVDYQHAGFLPTITAGAAQSRARVSQNRLGSSLAGKTTPDYQTGVAASWEPDVFGRVRDAVAGAQANAAASAADLQAVKLSVTAELATDYFALRSLDTQKQLLDDTVHAYADALALLKQQLAAGAIDASAVAQADTQLEATRTQDTDIDAARAQLQHAIATLVGESASTFALPPRVQSYDVPAIPPGVPSQLLERRPDIAAAERRVAAANAQIGEARAAFFPDLVLSASAGLESSFFAPWLTAPSLFWSLGPQLAGTLFDGGRRSASLRGAHAQYDGAVADYRQTVLVAFQQVEDQLSSLDALASEARSQQRATDAADLSLRLTTNRFNAGAVSYLDVVTAQTIALTNRRAADQIDARRMEAEVGLLKALGGGWQASASADAESNTGTQEHAVAARPDLAVTLPGGRLNVRGAQL</sequence>
<comment type="caution">
    <text evidence="4">The sequence shown here is derived from an EMBL/GenBank/DDBJ whole genome shotgun (WGS) entry which is preliminary data.</text>
</comment>
<dbReference type="Proteomes" id="UP000238655">
    <property type="component" value="Chromosome 3"/>
</dbReference>
<name>A0A2S5DNH9_9BURK</name>
<keyword evidence="2" id="KW-0564">Palmitate</keyword>
<dbReference type="RefSeq" id="WP_089463859.1">
    <property type="nucleotide sequence ID" value="NZ_CM009577.1"/>
</dbReference>
<dbReference type="PANTHER" id="PTHR30203:SF33">
    <property type="entry name" value="BLR4455 PROTEIN"/>
    <property type="match status" value="1"/>
</dbReference>
<feature type="signal peptide" evidence="2">
    <location>
        <begin position="1"/>
        <end position="23"/>
    </location>
</feature>
<evidence type="ECO:0000256" key="1">
    <source>
        <dbReference type="ARBA" id="ARBA00007613"/>
    </source>
</evidence>
<dbReference type="EMBL" id="PQVP01000003">
    <property type="protein sequence ID" value="POZ80668.1"/>
    <property type="molecule type" value="Genomic_DNA"/>
</dbReference>
<gene>
    <name evidence="4" type="ORF">C3743_33830</name>
</gene>
<dbReference type="GO" id="GO:0005886">
    <property type="term" value="C:plasma membrane"/>
    <property type="evidence" value="ECO:0007669"/>
    <property type="project" value="UniProtKB-SubCell"/>
</dbReference>
<evidence type="ECO:0000256" key="2">
    <source>
        <dbReference type="RuleBase" id="RU362097"/>
    </source>
</evidence>
<dbReference type="NCBIfam" id="TIGR01845">
    <property type="entry name" value="outer_NodT"/>
    <property type="match status" value="1"/>
</dbReference>
<dbReference type="Gene3D" id="1.20.1600.10">
    <property type="entry name" value="Outer membrane efflux proteins (OEP)"/>
    <property type="match status" value="1"/>
</dbReference>
<dbReference type="InterPro" id="IPR010131">
    <property type="entry name" value="MdtP/NodT-like"/>
</dbReference>
<dbReference type="AlphaFoldDB" id="A0A2S5DNH9"/>
<protein>
    <submittedName>
        <fullName evidence="4">RND transporter</fullName>
    </submittedName>
</protein>
<dbReference type="PROSITE" id="PS51257">
    <property type="entry name" value="PROKAR_LIPOPROTEIN"/>
    <property type="match status" value="1"/>
</dbReference>